<keyword evidence="3" id="KW-0862">Zinc</keyword>
<evidence type="ECO:0000313" key="8">
    <source>
        <dbReference type="Proteomes" id="UP000008810"/>
    </source>
</evidence>
<dbReference type="Proteomes" id="UP000008810">
    <property type="component" value="Chromosome 1"/>
</dbReference>
<protein>
    <recommendedName>
        <fullName evidence="5">GRF-type domain-containing protein</fullName>
    </recommendedName>
</protein>
<dbReference type="GO" id="GO:0008270">
    <property type="term" value="F:zinc ion binding"/>
    <property type="evidence" value="ECO:0007669"/>
    <property type="project" value="UniProtKB-KW"/>
</dbReference>
<keyword evidence="2 4" id="KW-0863">Zinc-finger</keyword>
<reference evidence="7" key="3">
    <citation type="submission" date="2018-08" db="UniProtKB">
        <authorList>
            <consortium name="EnsemblPlants"/>
        </authorList>
    </citation>
    <scope>IDENTIFICATION</scope>
    <source>
        <strain evidence="7">cv. Bd21</strain>
    </source>
</reference>
<gene>
    <name evidence="6" type="ORF">BRADI_1g05198v3</name>
</gene>
<dbReference type="EnsemblPlants" id="KQK12660">
    <property type="protein sequence ID" value="KQK12660"/>
    <property type="gene ID" value="BRADI_1g05198v3"/>
</dbReference>
<dbReference type="PANTHER" id="PTHR33680:SF7">
    <property type="entry name" value="OS02G0474200 PROTEIN"/>
    <property type="match status" value="1"/>
</dbReference>
<reference evidence="6" key="2">
    <citation type="submission" date="2017-06" db="EMBL/GenBank/DDBJ databases">
        <title>WGS assembly of Brachypodium distachyon.</title>
        <authorList>
            <consortium name="The International Brachypodium Initiative"/>
            <person name="Lucas S."/>
            <person name="Harmon-Smith M."/>
            <person name="Lail K."/>
            <person name="Tice H."/>
            <person name="Grimwood J."/>
            <person name="Bruce D."/>
            <person name="Barry K."/>
            <person name="Shu S."/>
            <person name="Lindquist E."/>
            <person name="Wang M."/>
            <person name="Pitluck S."/>
            <person name="Vogel J.P."/>
            <person name="Garvin D.F."/>
            <person name="Mockler T.C."/>
            <person name="Schmutz J."/>
            <person name="Rokhsar D."/>
            <person name="Bevan M.W."/>
        </authorList>
    </citation>
    <scope>NUCLEOTIDE SEQUENCE</scope>
    <source>
        <strain evidence="6">Bd21</strain>
    </source>
</reference>
<dbReference type="Gramene" id="KQK12660">
    <property type="protein sequence ID" value="KQK12660"/>
    <property type="gene ID" value="BRADI_1g05198v3"/>
</dbReference>
<proteinExistence type="predicted"/>
<evidence type="ECO:0000256" key="1">
    <source>
        <dbReference type="ARBA" id="ARBA00022723"/>
    </source>
</evidence>
<reference evidence="6 7" key="1">
    <citation type="journal article" date="2010" name="Nature">
        <title>Genome sequencing and analysis of the model grass Brachypodium distachyon.</title>
        <authorList>
            <consortium name="International Brachypodium Initiative"/>
        </authorList>
    </citation>
    <scope>NUCLEOTIDE SEQUENCE [LARGE SCALE GENOMIC DNA]</scope>
    <source>
        <strain evidence="6 7">Bd21</strain>
    </source>
</reference>
<keyword evidence="8" id="KW-1185">Reference proteome</keyword>
<dbReference type="AlphaFoldDB" id="A0A0Q3JKI4"/>
<evidence type="ECO:0000256" key="3">
    <source>
        <dbReference type="ARBA" id="ARBA00022833"/>
    </source>
</evidence>
<dbReference type="InParanoid" id="A0A0Q3JKI4"/>
<dbReference type="PANTHER" id="PTHR33680">
    <property type="entry name" value="OS07G0190500 PROTEIN"/>
    <property type="match status" value="1"/>
</dbReference>
<evidence type="ECO:0000313" key="7">
    <source>
        <dbReference type="EnsemblPlants" id="KQK12660"/>
    </source>
</evidence>
<keyword evidence="1" id="KW-0479">Metal-binding</keyword>
<accession>A0A0Q3JKI4</accession>
<evidence type="ECO:0000256" key="2">
    <source>
        <dbReference type="ARBA" id="ARBA00022771"/>
    </source>
</evidence>
<evidence type="ECO:0000256" key="4">
    <source>
        <dbReference type="PROSITE-ProRule" id="PRU01343"/>
    </source>
</evidence>
<sequence length="68" mass="8028">MATERLHLTFGPLPLINCTSCGFRRVKRYTSSTEENKDRDFVKCINHGPKFEGCDFWYWIDEYANFAT</sequence>
<dbReference type="PROSITE" id="PS51999">
    <property type="entry name" value="ZF_GRF"/>
    <property type="match status" value="1"/>
</dbReference>
<dbReference type="OrthoDB" id="662982at2759"/>
<dbReference type="EMBL" id="CM000880">
    <property type="protein sequence ID" value="KQK12660.1"/>
    <property type="molecule type" value="Genomic_DNA"/>
</dbReference>
<organism evidence="6">
    <name type="scientific">Brachypodium distachyon</name>
    <name type="common">Purple false brome</name>
    <name type="synonym">Trachynia distachya</name>
    <dbReference type="NCBI Taxonomy" id="15368"/>
    <lineage>
        <taxon>Eukaryota</taxon>
        <taxon>Viridiplantae</taxon>
        <taxon>Streptophyta</taxon>
        <taxon>Embryophyta</taxon>
        <taxon>Tracheophyta</taxon>
        <taxon>Spermatophyta</taxon>
        <taxon>Magnoliopsida</taxon>
        <taxon>Liliopsida</taxon>
        <taxon>Poales</taxon>
        <taxon>Poaceae</taxon>
        <taxon>BOP clade</taxon>
        <taxon>Pooideae</taxon>
        <taxon>Stipodae</taxon>
        <taxon>Brachypodieae</taxon>
        <taxon>Brachypodium</taxon>
    </lineage>
</organism>
<name>A0A0Q3JKI4_BRADI</name>
<dbReference type="InterPro" id="IPR010666">
    <property type="entry name" value="Znf_GRF"/>
</dbReference>
<feature type="domain" description="GRF-type" evidence="5">
    <location>
        <begin position="18"/>
        <end position="63"/>
    </location>
</feature>
<evidence type="ECO:0000313" key="6">
    <source>
        <dbReference type="EMBL" id="KQK12660.1"/>
    </source>
</evidence>
<evidence type="ECO:0000259" key="5">
    <source>
        <dbReference type="PROSITE" id="PS51999"/>
    </source>
</evidence>